<evidence type="ECO:0000256" key="5">
    <source>
        <dbReference type="SAM" id="Phobius"/>
    </source>
</evidence>
<evidence type="ECO:0000313" key="6">
    <source>
        <dbReference type="EMBL" id="TDN93578.1"/>
    </source>
</evidence>
<organism evidence="6 7">
    <name type="scientific">Herminiimonas fonticola</name>
    <dbReference type="NCBI Taxonomy" id="303380"/>
    <lineage>
        <taxon>Bacteria</taxon>
        <taxon>Pseudomonadati</taxon>
        <taxon>Pseudomonadota</taxon>
        <taxon>Betaproteobacteria</taxon>
        <taxon>Burkholderiales</taxon>
        <taxon>Oxalobacteraceae</taxon>
        <taxon>Herminiimonas</taxon>
    </lineage>
</organism>
<keyword evidence="2 5" id="KW-0812">Transmembrane</keyword>
<evidence type="ECO:0000256" key="3">
    <source>
        <dbReference type="ARBA" id="ARBA00022989"/>
    </source>
</evidence>
<protein>
    <recommendedName>
        <fullName evidence="8">Tic20 family protein</fullName>
    </recommendedName>
</protein>
<proteinExistence type="predicted"/>
<evidence type="ECO:0000313" key="7">
    <source>
        <dbReference type="Proteomes" id="UP000294737"/>
    </source>
</evidence>
<feature type="transmembrane region" description="Helical" evidence="5">
    <location>
        <begin position="58"/>
        <end position="75"/>
    </location>
</feature>
<comment type="caution">
    <text evidence="6">The sequence shown here is derived from an EMBL/GenBank/DDBJ whole genome shotgun (WGS) entry which is preliminary data.</text>
</comment>
<name>A0A4V3BW39_9BURK</name>
<accession>A0A4V3BW39</accession>
<reference evidence="6 7" key="1">
    <citation type="submission" date="2019-03" db="EMBL/GenBank/DDBJ databases">
        <title>Genomic Encyclopedia of Type Strains, Phase IV (KMG-IV): sequencing the most valuable type-strain genomes for metagenomic binning, comparative biology and taxonomic classification.</title>
        <authorList>
            <person name="Goeker M."/>
        </authorList>
    </citation>
    <scope>NUCLEOTIDE SEQUENCE [LARGE SCALE GENOMIC DNA]</scope>
    <source>
        <strain evidence="6 7">DSM 18555</strain>
    </source>
</reference>
<feature type="transmembrane region" description="Helical" evidence="5">
    <location>
        <begin position="16"/>
        <end position="38"/>
    </location>
</feature>
<evidence type="ECO:0000256" key="4">
    <source>
        <dbReference type="ARBA" id="ARBA00023136"/>
    </source>
</evidence>
<dbReference type="EMBL" id="SNWF01000004">
    <property type="protein sequence ID" value="TDN93578.1"/>
    <property type="molecule type" value="Genomic_DNA"/>
</dbReference>
<dbReference type="AlphaFoldDB" id="A0A4V3BW39"/>
<dbReference type="Pfam" id="PF09685">
    <property type="entry name" value="MamF_MmsF"/>
    <property type="match status" value="1"/>
</dbReference>
<dbReference type="InterPro" id="IPR019109">
    <property type="entry name" value="MamF_MmsF"/>
</dbReference>
<evidence type="ECO:0008006" key="8">
    <source>
        <dbReference type="Google" id="ProtNLM"/>
    </source>
</evidence>
<dbReference type="RefSeq" id="WP_112990305.1">
    <property type="nucleotide sequence ID" value="NZ_PTLZ01000001.1"/>
</dbReference>
<feature type="transmembrane region" description="Helical" evidence="5">
    <location>
        <begin position="81"/>
        <end position="98"/>
    </location>
</feature>
<comment type="subcellular location">
    <subcellularLocation>
        <location evidence="1">Membrane</location>
        <topology evidence="1">Multi-pass membrane protein</topology>
    </subcellularLocation>
</comment>
<dbReference type="Proteomes" id="UP000294737">
    <property type="component" value="Unassembled WGS sequence"/>
</dbReference>
<dbReference type="OrthoDB" id="9808930at2"/>
<keyword evidence="4 5" id="KW-0472">Membrane</keyword>
<keyword evidence="7" id="KW-1185">Reference proteome</keyword>
<gene>
    <name evidence="6" type="ORF">EV677_0107</name>
</gene>
<keyword evidence="3 5" id="KW-1133">Transmembrane helix</keyword>
<evidence type="ECO:0000256" key="2">
    <source>
        <dbReference type="ARBA" id="ARBA00022692"/>
    </source>
</evidence>
<evidence type="ECO:0000256" key="1">
    <source>
        <dbReference type="ARBA" id="ARBA00004141"/>
    </source>
</evidence>
<sequence length="114" mass="12332">MDQIEAGSPGKDDCNLAMLAHLLGIFTGFIGALIIWIVKKDSPGFASSQAKEALNFQITITIGFLIAWVLAFILIGFVLVPILYVANLIFCILGAIAASKGQAYRYPFAIRLVQ</sequence>